<protein>
    <submittedName>
        <fullName evidence="1">Uncharacterized protein</fullName>
    </submittedName>
</protein>
<reference evidence="1" key="1">
    <citation type="submission" date="2023-08" db="EMBL/GenBank/DDBJ databases">
        <authorList>
            <person name="Chen Y."/>
            <person name="Shah S."/>
            <person name="Dougan E. K."/>
            <person name="Thang M."/>
            <person name="Chan C."/>
        </authorList>
    </citation>
    <scope>NUCLEOTIDE SEQUENCE</scope>
</reference>
<sequence length="261" mass="29546">MAMEGHAAVLALGRCSSGEQLRSRVCCRELHQAASWSVQELRLCPRDDWRALAALLKALPYLQHFNLRGLSNLTQELLMELRRLAPRVQSWDVRFAMPLPWTCLEQWLRQEAQKGDSTRTQVLHTLGAHPSPELTPREVVVAQAYALHCGRIDVCFRFTSHLNRLMTGPLERFARLFDAPSRYAIMVGCERFAVEDTAKEGAAQCFVVTFWGAPQSPGGREKSQSYIWQLSCGQMDDGCWSTDSVVPLDIDSFWDGSFLEE</sequence>
<comment type="caution">
    <text evidence="1">The sequence shown here is derived from an EMBL/GenBank/DDBJ whole genome shotgun (WGS) entry which is preliminary data.</text>
</comment>
<dbReference type="Proteomes" id="UP001178507">
    <property type="component" value="Unassembled WGS sequence"/>
</dbReference>
<evidence type="ECO:0000313" key="2">
    <source>
        <dbReference type="Proteomes" id="UP001178507"/>
    </source>
</evidence>
<dbReference type="AlphaFoldDB" id="A0AA36JL45"/>
<evidence type="ECO:0000313" key="1">
    <source>
        <dbReference type="EMBL" id="CAJ1407592.1"/>
    </source>
</evidence>
<accession>A0AA36JL45</accession>
<name>A0AA36JL45_9DINO</name>
<keyword evidence="2" id="KW-1185">Reference proteome</keyword>
<gene>
    <name evidence="1" type="ORF">EVOR1521_LOCUS29238</name>
</gene>
<dbReference type="EMBL" id="CAUJNA010003679">
    <property type="protein sequence ID" value="CAJ1407592.1"/>
    <property type="molecule type" value="Genomic_DNA"/>
</dbReference>
<organism evidence="1 2">
    <name type="scientific">Effrenium voratum</name>
    <dbReference type="NCBI Taxonomy" id="2562239"/>
    <lineage>
        <taxon>Eukaryota</taxon>
        <taxon>Sar</taxon>
        <taxon>Alveolata</taxon>
        <taxon>Dinophyceae</taxon>
        <taxon>Suessiales</taxon>
        <taxon>Symbiodiniaceae</taxon>
        <taxon>Effrenium</taxon>
    </lineage>
</organism>
<proteinExistence type="predicted"/>